<reference evidence="3" key="1">
    <citation type="submission" date="2025-08" db="UniProtKB">
        <authorList>
            <consortium name="RefSeq"/>
        </authorList>
    </citation>
    <scope>IDENTIFICATION</scope>
    <source>
        <tissue evidence="3">Muscle</tissue>
    </source>
</reference>
<feature type="region of interest" description="Disordered" evidence="1">
    <location>
        <begin position="1"/>
        <end position="20"/>
    </location>
</feature>
<dbReference type="Proteomes" id="UP000504627">
    <property type="component" value="Unplaced"/>
</dbReference>
<protein>
    <submittedName>
        <fullName evidence="3">Uncharacterized protein LOC113999980</fullName>
    </submittedName>
</protein>
<name>A0A6J2IIU6_9PASS</name>
<evidence type="ECO:0000256" key="1">
    <source>
        <dbReference type="SAM" id="MobiDB-lite"/>
    </source>
</evidence>
<dbReference type="RefSeq" id="XP_027599657.1">
    <property type="nucleotide sequence ID" value="XM_027743856.1"/>
</dbReference>
<dbReference type="GeneID" id="113999980"/>
<gene>
    <name evidence="3" type="primary">LOC113999980</name>
</gene>
<organism evidence="2 3">
    <name type="scientific">Pipra filicauda</name>
    <name type="common">Wire-tailed manakin</name>
    <dbReference type="NCBI Taxonomy" id="649802"/>
    <lineage>
        <taxon>Eukaryota</taxon>
        <taxon>Metazoa</taxon>
        <taxon>Chordata</taxon>
        <taxon>Craniata</taxon>
        <taxon>Vertebrata</taxon>
        <taxon>Euteleostomi</taxon>
        <taxon>Archelosauria</taxon>
        <taxon>Archosauria</taxon>
        <taxon>Dinosauria</taxon>
        <taxon>Saurischia</taxon>
        <taxon>Theropoda</taxon>
        <taxon>Coelurosauria</taxon>
        <taxon>Aves</taxon>
        <taxon>Neognathae</taxon>
        <taxon>Neoaves</taxon>
        <taxon>Telluraves</taxon>
        <taxon>Australaves</taxon>
        <taxon>Passeriformes</taxon>
        <taxon>Pipridae</taxon>
        <taxon>Pipra</taxon>
    </lineage>
</organism>
<dbReference type="InParanoid" id="A0A6J2IIU6"/>
<feature type="region of interest" description="Disordered" evidence="1">
    <location>
        <begin position="28"/>
        <end position="110"/>
    </location>
</feature>
<evidence type="ECO:0000313" key="3">
    <source>
        <dbReference type="RefSeq" id="XP_027599657.1"/>
    </source>
</evidence>
<keyword evidence="2" id="KW-1185">Reference proteome</keyword>
<evidence type="ECO:0000313" key="2">
    <source>
        <dbReference type="Proteomes" id="UP000504627"/>
    </source>
</evidence>
<sequence length="235" mass="24611">MLEQGLRHFGAGRGLSSPPPPACLQAVGEDTGRPGQGAGRCGVGATSARPSLQAPGAGKPHARGRAKSPSVCLAMSEKTGTERGVRDMSAAGQAGRTCPGWGPAAKPTPAGVTGPGTAGGGGMISIYNVGEAHSLSKSFSWALLQTDFKSTPSNRWQPMGPRSCPCKAPWHPPGGTCACLNGPWCLLRREKGSEERKKSRCICFCTRLDNPKCFVMLKAINKVPSEAFRIKDWLV</sequence>
<proteinExistence type="predicted"/>
<dbReference type="AlphaFoldDB" id="A0A6J2IIU6"/>
<accession>A0A6J2IIU6</accession>